<dbReference type="Gene3D" id="1.10.10.10">
    <property type="entry name" value="Winged helix-like DNA-binding domain superfamily/Winged helix DNA-binding domain"/>
    <property type="match status" value="1"/>
</dbReference>
<keyword evidence="3" id="KW-0238">DNA-binding</keyword>
<evidence type="ECO:0000313" key="6">
    <source>
        <dbReference type="EMBL" id="AZP13410.1"/>
    </source>
</evidence>
<organism evidence="6 7">
    <name type="scientific">Undibacterium parvum</name>
    <dbReference type="NCBI Taxonomy" id="401471"/>
    <lineage>
        <taxon>Bacteria</taxon>
        <taxon>Pseudomonadati</taxon>
        <taxon>Pseudomonadota</taxon>
        <taxon>Betaproteobacteria</taxon>
        <taxon>Burkholderiales</taxon>
        <taxon>Oxalobacteraceae</taxon>
        <taxon>Undibacterium</taxon>
    </lineage>
</organism>
<dbReference type="SUPFAM" id="SSF46785">
    <property type="entry name" value="Winged helix' DNA-binding domain"/>
    <property type="match status" value="1"/>
</dbReference>
<feature type="domain" description="HTH lysR-type" evidence="5">
    <location>
        <begin position="3"/>
        <end position="60"/>
    </location>
</feature>
<evidence type="ECO:0000256" key="3">
    <source>
        <dbReference type="ARBA" id="ARBA00023125"/>
    </source>
</evidence>
<dbReference type="PANTHER" id="PTHR30346:SF28">
    <property type="entry name" value="HTH-TYPE TRANSCRIPTIONAL REGULATOR CYNR"/>
    <property type="match status" value="1"/>
</dbReference>
<evidence type="ECO:0000256" key="4">
    <source>
        <dbReference type="ARBA" id="ARBA00023163"/>
    </source>
</evidence>
<gene>
    <name evidence="6" type="ORF">EJN92_16285</name>
</gene>
<dbReference type="PROSITE" id="PS50931">
    <property type="entry name" value="HTH_LYSR"/>
    <property type="match status" value="1"/>
</dbReference>
<keyword evidence="2" id="KW-0805">Transcription regulation</keyword>
<dbReference type="AlphaFoldDB" id="A0A3Q9BSB9"/>
<dbReference type="InterPro" id="IPR005119">
    <property type="entry name" value="LysR_subst-bd"/>
</dbReference>
<proteinExistence type="inferred from homology"/>
<evidence type="ECO:0000256" key="2">
    <source>
        <dbReference type="ARBA" id="ARBA00023015"/>
    </source>
</evidence>
<sequence>MNIELRQLRYFLAVAEEMHFGRAATKLHMTQPPLSQAIQALELTIGAQLFIRTTRSIALTAAGSALIPEAKKILQQTKALPQLVQRAASGEVGNLSLAFISIADYSILPPFLRQFRHHHKEVRIELREATSNVQLELLEKSEVDAGLLIPPIPPKLSAILNYQKVLSEPLILAVPEAYSTRKNAQVLSTYADLALIIFPRKIAPSLHDSILACFRAAGLTPAIAQEAIQMQTIIGLVSAGMGIALVPQSVSNLIRPGVVYYTMPSLKVRVEIGIAWRKENSSPVLKSFLDLLKN</sequence>
<dbReference type="Gene3D" id="3.40.190.10">
    <property type="entry name" value="Periplasmic binding protein-like II"/>
    <property type="match status" value="2"/>
</dbReference>
<evidence type="ECO:0000256" key="1">
    <source>
        <dbReference type="ARBA" id="ARBA00009437"/>
    </source>
</evidence>
<dbReference type="Pfam" id="PF00126">
    <property type="entry name" value="HTH_1"/>
    <property type="match status" value="1"/>
</dbReference>
<keyword evidence="4" id="KW-0804">Transcription</keyword>
<dbReference type="GO" id="GO:0032993">
    <property type="term" value="C:protein-DNA complex"/>
    <property type="evidence" value="ECO:0007669"/>
    <property type="project" value="TreeGrafter"/>
</dbReference>
<comment type="similarity">
    <text evidence="1">Belongs to the LysR transcriptional regulatory family.</text>
</comment>
<dbReference type="InterPro" id="IPR036390">
    <property type="entry name" value="WH_DNA-bd_sf"/>
</dbReference>
<dbReference type="InterPro" id="IPR036388">
    <property type="entry name" value="WH-like_DNA-bd_sf"/>
</dbReference>
<reference evidence="6 7" key="1">
    <citation type="journal article" date="2011" name="Int. J. Syst. Evol. Microbiol.">
        <title>Description of Undibacterium oligocarboniphilum sp. nov., isolated from purified water, and Undibacterium pigrum strain CCUG 49012 as the type strain of Undibacterium parvum sp. nov., and emended descriptions of the genus Undibacterium and the species Undibacterium pigrum.</title>
        <authorList>
            <person name="Eder W."/>
            <person name="Wanner G."/>
            <person name="Ludwig W."/>
            <person name="Busse H.J."/>
            <person name="Ziemke-Kageler F."/>
            <person name="Lang E."/>
        </authorList>
    </citation>
    <scope>NUCLEOTIDE SEQUENCE [LARGE SCALE GENOMIC DNA]</scope>
    <source>
        <strain evidence="6 7">DSM 23061</strain>
    </source>
</reference>
<dbReference type="Pfam" id="PF03466">
    <property type="entry name" value="LysR_substrate"/>
    <property type="match status" value="1"/>
</dbReference>
<evidence type="ECO:0000259" key="5">
    <source>
        <dbReference type="PROSITE" id="PS50931"/>
    </source>
</evidence>
<dbReference type="FunFam" id="1.10.10.10:FF:000001">
    <property type="entry name" value="LysR family transcriptional regulator"/>
    <property type="match status" value="1"/>
</dbReference>
<dbReference type="PRINTS" id="PR00039">
    <property type="entry name" value="HTHLYSR"/>
</dbReference>
<dbReference type="OrthoDB" id="8807047at2"/>
<name>A0A3Q9BSB9_9BURK</name>
<dbReference type="RefSeq" id="WP_126128783.1">
    <property type="nucleotide sequence ID" value="NZ_CP034464.1"/>
</dbReference>
<dbReference type="GO" id="GO:0003677">
    <property type="term" value="F:DNA binding"/>
    <property type="evidence" value="ECO:0007669"/>
    <property type="project" value="UniProtKB-KW"/>
</dbReference>
<dbReference type="PANTHER" id="PTHR30346">
    <property type="entry name" value="TRANSCRIPTIONAL DUAL REGULATOR HCAR-RELATED"/>
    <property type="match status" value="1"/>
</dbReference>
<keyword evidence="7" id="KW-1185">Reference proteome</keyword>
<accession>A0A3Q9BSB9</accession>
<dbReference type="EMBL" id="CP034464">
    <property type="protein sequence ID" value="AZP13410.1"/>
    <property type="molecule type" value="Genomic_DNA"/>
</dbReference>
<dbReference type="SUPFAM" id="SSF53850">
    <property type="entry name" value="Periplasmic binding protein-like II"/>
    <property type="match status" value="1"/>
</dbReference>
<dbReference type="InterPro" id="IPR000847">
    <property type="entry name" value="LysR_HTH_N"/>
</dbReference>
<dbReference type="KEGG" id="upv:EJN92_16285"/>
<protein>
    <submittedName>
        <fullName evidence="6">LysR family transcriptional regulator</fullName>
    </submittedName>
</protein>
<dbReference type="GO" id="GO:0003700">
    <property type="term" value="F:DNA-binding transcription factor activity"/>
    <property type="evidence" value="ECO:0007669"/>
    <property type="project" value="InterPro"/>
</dbReference>
<dbReference type="Proteomes" id="UP000275663">
    <property type="component" value="Chromosome"/>
</dbReference>
<evidence type="ECO:0000313" key="7">
    <source>
        <dbReference type="Proteomes" id="UP000275663"/>
    </source>
</evidence>